<evidence type="ECO:0008006" key="3">
    <source>
        <dbReference type="Google" id="ProtNLM"/>
    </source>
</evidence>
<protein>
    <recommendedName>
        <fullName evidence="3">DNA-binding MarR family transcriptional regulator</fullName>
    </recommendedName>
</protein>
<dbReference type="InterPro" id="IPR036390">
    <property type="entry name" value="WH_DNA-bd_sf"/>
</dbReference>
<reference evidence="1 2" key="1">
    <citation type="submission" date="2018-10" db="EMBL/GenBank/DDBJ databases">
        <title>Genomic Encyclopedia of Archaeal and Bacterial Type Strains, Phase II (KMG-II): from individual species to whole genera.</title>
        <authorList>
            <person name="Goeker M."/>
        </authorList>
    </citation>
    <scope>NUCLEOTIDE SEQUENCE [LARGE SCALE GENOMIC DNA]</scope>
    <source>
        <strain evidence="1 2">DSM 11927</strain>
    </source>
</reference>
<dbReference type="InterPro" id="IPR036388">
    <property type="entry name" value="WH-like_DNA-bd_sf"/>
</dbReference>
<accession>A0A495R820</accession>
<dbReference type="Gene3D" id="1.10.10.10">
    <property type="entry name" value="Winged helix-like DNA-binding domain superfamily/Winged helix DNA-binding domain"/>
    <property type="match status" value="1"/>
</dbReference>
<dbReference type="AlphaFoldDB" id="A0A495R820"/>
<evidence type="ECO:0000313" key="2">
    <source>
        <dbReference type="Proteomes" id="UP000268233"/>
    </source>
</evidence>
<organism evidence="1 2">
    <name type="scientific">Haloarcula quadrata</name>
    <dbReference type="NCBI Taxonomy" id="182779"/>
    <lineage>
        <taxon>Archaea</taxon>
        <taxon>Methanobacteriati</taxon>
        <taxon>Methanobacteriota</taxon>
        <taxon>Stenosarchaea group</taxon>
        <taxon>Halobacteria</taxon>
        <taxon>Halobacteriales</taxon>
        <taxon>Haloarculaceae</taxon>
        <taxon>Haloarcula</taxon>
    </lineage>
</organism>
<name>A0A495R820_9EURY</name>
<gene>
    <name evidence="1" type="ORF">BDK61_2549</name>
</gene>
<evidence type="ECO:0000313" key="1">
    <source>
        <dbReference type="EMBL" id="RKS83214.1"/>
    </source>
</evidence>
<dbReference type="SUPFAM" id="SSF46785">
    <property type="entry name" value="Winged helix' DNA-binding domain"/>
    <property type="match status" value="1"/>
</dbReference>
<comment type="caution">
    <text evidence="1">The sequence shown here is derived from an EMBL/GenBank/DDBJ whole genome shotgun (WGS) entry which is preliminary data.</text>
</comment>
<sequence>MWTPEEMLRHSNLLQTTPGTDTYAILRFLCAHRESTVTPAAIADRTECPESKVVTTLSRLEAIGAIGRVTDGVQIHEDAAETLARRLKSLDAVTQLFDTAPDDCYATEDWESRIGSIDCVDENRK</sequence>
<proteinExistence type="predicted"/>
<keyword evidence="2" id="KW-1185">Reference proteome</keyword>
<dbReference type="Proteomes" id="UP000268233">
    <property type="component" value="Unassembled WGS sequence"/>
</dbReference>
<dbReference type="EMBL" id="RBWW01000001">
    <property type="protein sequence ID" value="RKS83214.1"/>
    <property type="molecule type" value="Genomic_DNA"/>
</dbReference>